<sequence length="254" mass="28179">MRSASVRNATQFVRRLGRELLEMFLPGSCCLCQGEVSNYRQPHVVCENCMAQQAKWRKCPRCSAVLIHDNELPQDDCPECHHLQLPFESITAVGNYADSLGEAILTAKTHRGAATAWDLGQLLAENLPSTWQIDPIIVAVPMHWTRRVRRGMNSAEILAHSLAARQGWKRQKLIACHRRLAKQSELSFTARKNNVRGAFQIVGPVPADRPILLVDDILTTGSTLTEIARTLRKAGAQEIHVAVVARSAGTYADV</sequence>
<proteinExistence type="inferred from homology"/>
<dbReference type="InterPro" id="IPR000836">
    <property type="entry name" value="PRTase_dom"/>
</dbReference>
<evidence type="ECO:0000313" key="4">
    <source>
        <dbReference type="Proteomes" id="UP000239388"/>
    </source>
</evidence>
<evidence type="ECO:0000259" key="2">
    <source>
        <dbReference type="Pfam" id="PF00156"/>
    </source>
</evidence>
<dbReference type="InterPro" id="IPR051910">
    <property type="entry name" value="ComF/GntX_DNA_util-trans"/>
</dbReference>
<dbReference type="Gene3D" id="3.40.50.2020">
    <property type="match status" value="1"/>
</dbReference>
<dbReference type="AlphaFoldDB" id="A0A2S8FNK6"/>
<organism evidence="3 4">
    <name type="scientific">Blastopirellula marina</name>
    <dbReference type="NCBI Taxonomy" id="124"/>
    <lineage>
        <taxon>Bacteria</taxon>
        <taxon>Pseudomonadati</taxon>
        <taxon>Planctomycetota</taxon>
        <taxon>Planctomycetia</taxon>
        <taxon>Pirellulales</taxon>
        <taxon>Pirellulaceae</taxon>
        <taxon>Blastopirellula</taxon>
    </lineage>
</organism>
<name>A0A2S8FNK6_9BACT</name>
<gene>
    <name evidence="3" type="ORF">C5Y98_16210</name>
</gene>
<dbReference type="SUPFAM" id="SSF53271">
    <property type="entry name" value="PRTase-like"/>
    <property type="match status" value="1"/>
</dbReference>
<dbReference type="Pfam" id="PF00156">
    <property type="entry name" value="Pribosyltran"/>
    <property type="match status" value="1"/>
</dbReference>
<feature type="domain" description="Phosphoribosyltransferase" evidence="2">
    <location>
        <begin position="203"/>
        <end position="249"/>
    </location>
</feature>
<protein>
    <recommendedName>
        <fullName evidence="2">Phosphoribosyltransferase domain-containing protein</fullName>
    </recommendedName>
</protein>
<dbReference type="InterPro" id="IPR029057">
    <property type="entry name" value="PRTase-like"/>
</dbReference>
<reference evidence="3 4" key="1">
    <citation type="submission" date="2018-02" db="EMBL/GenBank/DDBJ databases">
        <title>Comparative genomes isolates from brazilian mangrove.</title>
        <authorList>
            <person name="Araujo J.E."/>
            <person name="Taketani R.G."/>
            <person name="Silva M.C.P."/>
            <person name="Loureco M.V."/>
            <person name="Andreote F.D."/>
        </authorList>
    </citation>
    <scope>NUCLEOTIDE SEQUENCE [LARGE SCALE GENOMIC DNA]</scope>
    <source>
        <strain evidence="3 4">NAP PRIS-MGV</strain>
    </source>
</reference>
<accession>A0A2S8FNK6</accession>
<dbReference type="Proteomes" id="UP000239388">
    <property type="component" value="Unassembled WGS sequence"/>
</dbReference>
<dbReference type="PANTHER" id="PTHR47505:SF1">
    <property type="entry name" value="DNA UTILIZATION PROTEIN YHGH"/>
    <property type="match status" value="1"/>
</dbReference>
<dbReference type="PANTHER" id="PTHR47505">
    <property type="entry name" value="DNA UTILIZATION PROTEIN YHGH"/>
    <property type="match status" value="1"/>
</dbReference>
<dbReference type="EMBL" id="PUIB01000017">
    <property type="protein sequence ID" value="PQO33773.1"/>
    <property type="molecule type" value="Genomic_DNA"/>
</dbReference>
<evidence type="ECO:0000313" key="3">
    <source>
        <dbReference type="EMBL" id="PQO33773.1"/>
    </source>
</evidence>
<dbReference type="CDD" id="cd06223">
    <property type="entry name" value="PRTases_typeI"/>
    <property type="match status" value="1"/>
</dbReference>
<comment type="caution">
    <text evidence="3">The sequence shown here is derived from an EMBL/GenBank/DDBJ whole genome shotgun (WGS) entry which is preliminary data.</text>
</comment>
<evidence type="ECO:0000256" key="1">
    <source>
        <dbReference type="ARBA" id="ARBA00008007"/>
    </source>
</evidence>
<comment type="similarity">
    <text evidence="1">Belongs to the ComF/GntX family.</text>
</comment>